<dbReference type="Proteomes" id="UP000026915">
    <property type="component" value="Chromosome 1"/>
</dbReference>
<dbReference type="OMA" id="AQEHIMA"/>
<dbReference type="InterPro" id="IPR054502">
    <property type="entry name" value="bHLH-TF_ACT-like_plant"/>
</dbReference>
<evidence type="ECO:0000256" key="6">
    <source>
        <dbReference type="ARBA" id="ARBA00023242"/>
    </source>
</evidence>
<dbReference type="InterPro" id="IPR036638">
    <property type="entry name" value="HLH_DNA-bd_sf"/>
</dbReference>
<evidence type="ECO:0000256" key="3">
    <source>
        <dbReference type="ARBA" id="ARBA00023015"/>
    </source>
</evidence>
<name>A0A061DHY3_THECC</name>
<evidence type="ECO:0000256" key="7">
    <source>
        <dbReference type="SAM" id="Coils"/>
    </source>
</evidence>
<dbReference type="GO" id="GO:0003677">
    <property type="term" value="F:DNA binding"/>
    <property type="evidence" value="ECO:0007669"/>
    <property type="project" value="UniProtKB-KW"/>
</dbReference>
<keyword evidence="3" id="KW-0805">Transcription regulation</keyword>
<feature type="region of interest" description="Disordered" evidence="8">
    <location>
        <begin position="72"/>
        <end position="110"/>
    </location>
</feature>
<dbReference type="AlphaFoldDB" id="A0A061DHY3"/>
<feature type="compositionally biased region" description="Low complexity" evidence="8">
    <location>
        <begin position="86"/>
        <end position="96"/>
    </location>
</feature>
<evidence type="ECO:0000256" key="2">
    <source>
        <dbReference type="ARBA" id="ARBA00011738"/>
    </source>
</evidence>
<evidence type="ECO:0000313" key="11">
    <source>
        <dbReference type="Proteomes" id="UP000026915"/>
    </source>
</evidence>
<evidence type="ECO:0000256" key="8">
    <source>
        <dbReference type="SAM" id="MobiDB-lite"/>
    </source>
</evidence>
<evidence type="ECO:0000256" key="4">
    <source>
        <dbReference type="ARBA" id="ARBA00023125"/>
    </source>
</evidence>
<dbReference type="SUPFAM" id="SSF47459">
    <property type="entry name" value="HLH, helix-loop-helix DNA-binding domain"/>
    <property type="match status" value="1"/>
</dbReference>
<dbReference type="Gramene" id="EOX91822">
    <property type="protein sequence ID" value="EOX91822"/>
    <property type="gene ID" value="TCM_000895"/>
</dbReference>
<keyword evidence="4 10" id="KW-0238">DNA-binding</keyword>
<dbReference type="GO" id="GO:0005634">
    <property type="term" value="C:nucleus"/>
    <property type="evidence" value="ECO:0007669"/>
    <property type="project" value="UniProtKB-SubCell"/>
</dbReference>
<protein>
    <submittedName>
        <fullName evidence="10">Basic helix-loop-helix DNA-binding superfamily protein, putative</fullName>
    </submittedName>
</protein>
<dbReference type="CDD" id="cd11452">
    <property type="entry name" value="bHLH_AtNAI1_like"/>
    <property type="match status" value="1"/>
</dbReference>
<organism evidence="10 11">
    <name type="scientific">Theobroma cacao</name>
    <name type="common">Cacao</name>
    <name type="synonym">Cocoa</name>
    <dbReference type="NCBI Taxonomy" id="3641"/>
    <lineage>
        <taxon>Eukaryota</taxon>
        <taxon>Viridiplantae</taxon>
        <taxon>Streptophyta</taxon>
        <taxon>Embryophyta</taxon>
        <taxon>Tracheophyta</taxon>
        <taxon>Spermatophyta</taxon>
        <taxon>Magnoliopsida</taxon>
        <taxon>eudicotyledons</taxon>
        <taxon>Gunneridae</taxon>
        <taxon>Pentapetalae</taxon>
        <taxon>rosids</taxon>
        <taxon>malvids</taxon>
        <taxon>Malvales</taxon>
        <taxon>Malvaceae</taxon>
        <taxon>Byttnerioideae</taxon>
        <taxon>Theobroma</taxon>
    </lineage>
</organism>
<dbReference type="FunFam" id="4.10.280.10:FF:000095">
    <property type="entry name" value="Basic helix-loop-helix family protein"/>
    <property type="match status" value="1"/>
</dbReference>
<dbReference type="EMBL" id="CM001879">
    <property type="protein sequence ID" value="EOX91822.1"/>
    <property type="molecule type" value="Genomic_DNA"/>
</dbReference>
<dbReference type="InterPro" id="IPR011598">
    <property type="entry name" value="bHLH_dom"/>
</dbReference>
<dbReference type="HOGENOM" id="CLU_046481_0_0_1"/>
<proteinExistence type="predicted"/>
<dbReference type="GO" id="GO:0006355">
    <property type="term" value="P:regulation of DNA-templated transcription"/>
    <property type="evidence" value="ECO:0007669"/>
    <property type="project" value="UniProtKB-ARBA"/>
</dbReference>
<evidence type="ECO:0000313" key="10">
    <source>
        <dbReference type="EMBL" id="EOX91822.1"/>
    </source>
</evidence>
<dbReference type="PANTHER" id="PTHR45959:SF2">
    <property type="entry name" value="BHLH TRANSCRIPTION FACTOR"/>
    <property type="match status" value="1"/>
</dbReference>
<dbReference type="SMART" id="SM00353">
    <property type="entry name" value="HLH"/>
    <property type="match status" value="1"/>
</dbReference>
<dbReference type="GO" id="GO:0046983">
    <property type="term" value="F:protein dimerization activity"/>
    <property type="evidence" value="ECO:0007669"/>
    <property type="project" value="InterPro"/>
</dbReference>
<dbReference type="FunCoup" id="A0A061DHY3">
    <property type="interactions" value="89"/>
</dbReference>
<keyword evidence="11" id="KW-1185">Reference proteome</keyword>
<evidence type="ECO:0000256" key="1">
    <source>
        <dbReference type="ARBA" id="ARBA00004123"/>
    </source>
</evidence>
<accession>A0A061DHY3</accession>
<dbReference type="InParanoid" id="A0A061DHY3"/>
<dbReference type="STRING" id="3641.A0A061DHY3"/>
<feature type="coiled-coil region" evidence="7">
    <location>
        <begin position="220"/>
        <end position="247"/>
    </location>
</feature>
<evidence type="ECO:0000259" key="9">
    <source>
        <dbReference type="PROSITE" id="PS50888"/>
    </source>
</evidence>
<evidence type="ECO:0000256" key="5">
    <source>
        <dbReference type="ARBA" id="ARBA00023163"/>
    </source>
</evidence>
<comment type="subunit">
    <text evidence="2">Homodimer.</text>
</comment>
<dbReference type="eggNOG" id="ENOG502QWBY">
    <property type="taxonomic scope" value="Eukaryota"/>
</dbReference>
<reference evidence="10 11" key="1">
    <citation type="journal article" date="2013" name="Genome Biol.">
        <title>The genome sequence of the most widely cultivated cacao type and its use to identify candidate genes regulating pod color.</title>
        <authorList>
            <person name="Motamayor J.C."/>
            <person name="Mockaitis K."/>
            <person name="Schmutz J."/>
            <person name="Haiminen N."/>
            <person name="Iii D.L."/>
            <person name="Cornejo O."/>
            <person name="Findley S.D."/>
            <person name="Zheng P."/>
            <person name="Utro F."/>
            <person name="Royaert S."/>
            <person name="Saski C."/>
            <person name="Jenkins J."/>
            <person name="Podicheti R."/>
            <person name="Zhao M."/>
            <person name="Scheffler B.E."/>
            <person name="Stack J.C."/>
            <person name="Feltus F.A."/>
            <person name="Mustiga G.M."/>
            <person name="Amores F."/>
            <person name="Phillips W."/>
            <person name="Marelli J.P."/>
            <person name="May G.D."/>
            <person name="Shapiro H."/>
            <person name="Ma J."/>
            <person name="Bustamante C.D."/>
            <person name="Schnell R.J."/>
            <person name="Main D."/>
            <person name="Gilbert D."/>
            <person name="Parida L."/>
            <person name="Kuhn D.N."/>
        </authorList>
    </citation>
    <scope>NUCLEOTIDE SEQUENCE [LARGE SCALE GENOMIC DNA]</scope>
    <source>
        <strain evidence="11">cv. Matina 1-6</strain>
    </source>
</reference>
<keyword evidence="7" id="KW-0175">Coiled coil</keyword>
<sequence length="362" mass="40281">MDSSSAKWLSELGMDEYNIIHQCHMNSLAELTTAEDIATALTAGNFKQSFSSESYSSYPNFNTKNATTFSGSSIETCERPTKQIKTSTSWNSSTTTEHIPQKPSSPTSQILSFEKSTSLPANSQQFYNIDHHAMKPKDETVSSGNMNFSPVITNGPYGNTNYAPKPNPGIKRTYSMTRSPSHAQDHIMAERKRREKLSQRFIALSAIVPGLKKMDKASVLGDAIKYVKQLQERLKVLEEQTKKRTVESVVFVKKSQLSADDETSSCEENSDSQSSDAALPEIEARVSDNDVLIRIHCEKQKGFVVKILSEIENLHLTVVNSSVLPFGNSTLDITIIAQKDAEFSMTVKDLVKDLRVAFLKFM</sequence>
<gene>
    <name evidence="10" type="ORF">TCM_000895</name>
</gene>
<dbReference type="Pfam" id="PF22754">
    <property type="entry name" value="bHLH-TF_ACT-like_plant"/>
    <property type="match status" value="1"/>
</dbReference>
<keyword evidence="6" id="KW-0539">Nucleus</keyword>
<dbReference type="PANTHER" id="PTHR45959">
    <property type="entry name" value="BHLH TRANSCRIPTION FACTOR"/>
    <property type="match status" value="1"/>
</dbReference>
<dbReference type="Pfam" id="PF00010">
    <property type="entry name" value="HLH"/>
    <property type="match status" value="1"/>
</dbReference>
<keyword evidence="5" id="KW-0804">Transcription</keyword>
<comment type="subcellular location">
    <subcellularLocation>
        <location evidence="1">Nucleus</location>
    </subcellularLocation>
</comment>
<dbReference type="Gene3D" id="4.10.280.10">
    <property type="entry name" value="Helix-loop-helix DNA-binding domain"/>
    <property type="match status" value="1"/>
</dbReference>
<feature type="domain" description="BHLH" evidence="9">
    <location>
        <begin position="181"/>
        <end position="230"/>
    </location>
</feature>
<dbReference type="PROSITE" id="PS50888">
    <property type="entry name" value="BHLH"/>
    <property type="match status" value="1"/>
</dbReference>
<dbReference type="InterPro" id="IPR052610">
    <property type="entry name" value="bHLH_transcription_regulator"/>
</dbReference>